<protein>
    <submittedName>
        <fullName evidence="1">Uncharacterized protein</fullName>
    </submittedName>
</protein>
<organism evidence="1 2">
    <name type="scientific">Marisediminitalea aggregata</name>
    <dbReference type="NCBI Taxonomy" id="634436"/>
    <lineage>
        <taxon>Bacteria</taxon>
        <taxon>Pseudomonadati</taxon>
        <taxon>Pseudomonadota</taxon>
        <taxon>Gammaproteobacteria</taxon>
        <taxon>Alteromonadales</taxon>
        <taxon>Alteromonadaceae</taxon>
        <taxon>Marisediminitalea</taxon>
    </lineage>
</organism>
<dbReference type="Proteomes" id="UP000184520">
    <property type="component" value="Unassembled WGS sequence"/>
</dbReference>
<accession>A0A1M5SNJ7</accession>
<reference evidence="2" key="1">
    <citation type="submission" date="2016-11" db="EMBL/GenBank/DDBJ databases">
        <authorList>
            <person name="Varghese N."/>
            <person name="Submissions S."/>
        </authorList>
    </citation>
    <scope>NUCLEOTIDE SEQUENCE [LARGE SCALE GENOMIC DNA]</scope>
    <source>
        <strain evidence="2">CGMCC 1.8995</strain>
    </source>
</reference>
<dbReference type="EMBL" id="FQWD01000010">
    <property type="protein sequence ID" value="SHH40072.1"/>
    <property type="molecule type" value="Genomic_DNA"/>
</dbReference>
<dbReference type="RefSeq" id="WP_073325390.1">
    <property type="nucleotide sequence ID" value="NZ_FQWD01000010.1"/>
</dbReference>
<gene>
    <name evidence="1" type="ORF">SAMN05216361_0045</name>
</gene>
<dbReference type="OrthoDB" id="6147138at2"/>
<sequence length="309" mass="33303">MRFRDRLLLVGVESTYGAGPATTLDASNYIRITEPSIAFENENITDESVRFGEGAYEDIPFGEHVTFTTRVHLFGSGTVGTAPPFGPLLRASRFTETVDAGVSVAYTLASDFGSSLAMEFRIGNNLHAINGARGGVSLILEKGIPMLEFTFKGLWAEPTHTADSLPSVNNAPWLGFVPTGPGRTSAVTLHGQAVRPYSLSLNPGNEAVYDQSLVDETIIYSDRDGSGKIQIEAPTLDVINFFARHSNRQHGILAVTHGAVAGNICTINCPRVQVLKPSYTNLDNNNVGYDIDLKLLPDAGNDEISLLFT</sequence>
<proteinExistence type="predicted"/>
<evidence type="ECO:0000313" key="2">
    <source>
        <dbReference type="Proteomes" id="UP000184520"/>
    </source>
</evidence>
<name>A0A1M5SNJ7_9ALTE</name>
<keyword evidence="2" id="KW-1185">Reference proteome</keyword>
<evidence type="ECO:0000313" key="1">
    <source>
        <dbReference type="EMBL" id="SHH40072.1"/>
    </source>
</evidence>
<dbReference type="AlphaFoldDB" id="A0A1M5SNJ7"/>
<dbReference type="STRING" id="634436.SAMN05216361_0045"/>